<dbReference type="Proteomes" id="UP000424527">
    <property type="component" value="Unassembled WGS sequence"/>
</dbReference>
<reference evidence="2 3" key="1">
    <citation type="submission" date="2019-07" db="EMBL/GenBank/DDBJ databases">
        <title>Chromosome genome assembly for large yellow croaker.</title>
        <authorList>
            <person name="Xiao S."/>
        </authorList>
    </citation>
    <scope>NUCLEOTIDE SEQUENCE [LARGE SCALE GENOMIC DNA]</scope>
    <source>
        <strain evidence="2">JMULYC20181020</strain>
        <tissue evidence="2">Muscle</tissue>
    </source>
</reference>
<accession>A0A6G0IQD3</accession>
<feature type="compositionally biased region" description="Polar residues" evidence="1">
    <location>
        <begin position="21"/>
        <end position="30"/>
    </location>
</feature>
<feature type="compositionally biased region" description="Polar residues" evidence="1">
    <location>
        <begin position="114"/>
        <end position="125"/>
    </location>
</feature>
<feature type="region of interest" description="Disordered" evidence="1">
    <location>
        <begin position="19"/>
        <end position="128"/>
    </location>
</feature>
<feature type="compositionally biased region" description="Pro residues" evidence="1">
    <location>
        <begin position="98"/>
        <end position="108"/>
    </location>
</feature>
<dbReference type="AlphaFoldDB" id="A0A6G0IQD3"/>
<feature type="compositionally biased region" description="Basic and acidic residues" evidence="1">
    <location>
        <begin position="35"/>
        <end position="46"/>
    </location>
</feature>
<organism evidence="2 3">
    <name type="scientific">Larimichthys crocea</name>
    <name type="common">Large yellow croaker</name>
    <name type="synonym">Pseudosciaena crocea</name>
    <dbReference type="NCBI Taxonomy" id="215358"/>
    <lineage>
        <taxon>Eukaryota</taxon>
        <taxon>Metazoa</taxon>
        <taxon>Chordata</taxon>
        <taxon>Craniata</taxon>
        <taxon>Vertebrata</taxon>
        <taxon>Euteleostomi</taxon>
        <taxon>Actinopterygii</taxon>
        <taxon>Neopterygii</taxon>
        <taxon>Teleostei</taxon>
        <taxon>Neoteleostei</taxon>
        <taxon>Acanthomorphata</taxon>
        <taxon>Eupercaria</taxon>
        <taxon>Sciaenidae</taxon>
        <taxon>Larimichthys</taxon>
    </lineage>
</organism>
<dbReference type="PANTHER" id="PTHR47331:SF5">
    <property type="entry name" value="RIBONUCLEASE H"/>
    <property type="match status" value="1"/>
</dbReference>
<evidence type="ECO:0000313" key="2">
    <source>
        <dbReference type="EMBL" id="KAE8293735.1"/>
    </source>
</evidence>
<proteinExistence type="predicted"/>
<name>A0A6G0IQD3_LARCR</name>
<dbReference type="EMBL" id="REGW02000008">
    <property type="protein sequence ID" value="KAE8293735.1"/>
    <property type="molecule type" value="Genomic_DNA"/>
</dbReference>
<comment type="caution">
    <text evidence="2">The sequence shown here is derived from an EMBL/GenBank/DDBJ whole genome shotgun (WGS) entry which is preliminary data.</text>
</comment>
<feature type="compositionally biased region" description="Basic and acidic residues" evidence="1">
    <location>
        <begin position="73"/>
        <end position="82"/>
    </location>
</feature>
<evidence type="ECO:0000256" key="1">
    <source>
        <dbReference type="SAM" id="MobiDB-lite"/>
    </source>
</evidence>
<feature type="region of interest" description="Disordered" evidence="1">
    <location>
        <begin position="425"/>
        <end position="450"/>
    </location>
</feature>
<protein>
    <submittedName>
        <fullName evidence="2">Uncharacterized protein</fullName>
    </submittedName>
</protein>
<evidence type="ECO:0000313" key="3">
    <source>
        <dbReference type="Proteomes" id="UP000424527"/>
    </source>
</evidence>
<gene>
    <name evidence="2" type="ORF">D5F01_LYC08849</name>
</gene>
<feature type="compositionally biased region" description="Polar residues" evidence="1">
    <location>
        <begin position="437"/>
        <end position="447"/>
    </location>
</feature>
<feature type="region of interest" description="Disordered" evidence="1">
    <location>
        <begin position="174"/>
        <end position="208"/>
    </location>
</feature>
<dbReference type="PANTHER" id="PTHR47331">
    <property type="entry name" value="PHD-TYPE DOMAIN-CONTAINING PROTEIN"/>
    <property type="match status" value="1"/>
</dbReference>
<sequence>MREDNNQLRQKMQTLLRAITPQPTVASQPFASRYDGLHQRQPKFEDSGASITRPPAPNYVSTPLLYARQPSGRPEEDFRDVPWPDSSPPLHPHQAGEPFPPPPPPVSYLPPDSSAPQDSFMQTSHHQYHHPSYVTELTDHLKGMNINYDHAAGAPSVLTPDYAEPYTLPRGQSSRFHYSSGDPSHWPPTDSRGWRSYNQPPSPAHQEMTYRGPKPHIPHFTDDDPRQFARLKIALDNILPADATERFKYQILVDHLKLEDALLIADSYSNSMYPYSNTMASLTELYGQPHKLALQRINEVLAEPAVKSGDGRGFRLFALKVRALVGMLDQLGKEGRTELECGSHISRLLSKLPHDLRAQFKRFIIPIRTPIPTLLDFSDWLEYEVHIQDDDVQIYSSRPFKDLRLDRQRGVKVKPKSAAHSTTVLLGCDPPAKEPESSTQPRPQINNPEKPKKYCPFCDDIQHYFNQCSEFKKFRKEQKAAWIKTNKRCWRCGREH</sequence>
<keyword evidence="3" id="KW-1185">Reference proteome</keyword>